<dbReference type="FunFam" id="3.90.79.10:FF:000015">
    <property type="entry name" value="Nudix hydrolase 8"/>
    <property type="match status" value="1"/>
</dbReference>
<comment type="caution">
    <text evidence="2">The sequence shown here is derived from an EMBL/GenBank/DDBJ whole genome shotgun (WGS) entry which is preliminary data.</text>
</comment>
<dbReference type="GO" id="GO:0035529">
    <property type="term" value="F:NADH pyrophosphatase activity"/>
    <property type="evidence" value="ECO:0007669"/>
    <property type="project" value="TreeGrafter"/>
</dbReference>
<dbReference type="Proteomes" id="UP000315295">
    <property type="component" value="Unassembled WGS sequence"/>
</dbReference>
<dbReference type="Gene3D" id="3.90.79.10">
    <property type="entry name" value="Nucleoside Triphosphate Pyrophosphohydrolase"/>
    <property type="match status" value="1"/>
</dbReference>
<evidence type="ECO:0000313" key="3">
    <source>
        <dbReference type="Proteomes" id="UP000315295"/>
    </source>
</evidence>
<dbReference type="PANTHER" id="PTHR13994:SF26">
    <property type="entry name" value="NUDIX HYDROLASE 5-RELATED"/>
    <property type="match status" value="1"/>
</dbReference>
<protein>
    <recommendedName>
        <fullName evidence="1">Nudix hydrolase domain-containing protein</fullName>
    </recommendedName>
</protein>
<dbReference type="InterPro" id="IPR000086">
    <property type="entry name" value="NUDIX_hydrolase_dom"/>
</dbReference>
<dbReference type="GO" id="GO:0047631">
    <property type="term" value="F:ADP-ribose diphosphatase activity"/>
    <property type="evidence" value="ECO:0007669"/>
    <property type="project" value="TreeGrafter"/>
</dbReference>
<name>A0A540KNW2_MALBA</name>
<dbReference type="PROSITE" id="PS51462">
    <property type="entry name" value="NUDIX"/>
    <property type="match status" value="1"/>
</dbReference>
<dbReference type="EMBL" id="VIEB01001064">
    <property type="protein sequence ID" value="TQD75901.1"/>
    <property type="molecule type" value="Genomic_DNA"/>
</dbReference>
<organism evidence="2 3">
    <name type="scientific">Malus baccata</name>
    <name type="common">Siberian crab apple</name>
    <name type="synonym">Pyrus baccata</name>
    <dbReference type="NCBI Taxonomy" id="106549"/>
    <lineage>
        <taxon>Eukaryota</taxon>
        <taxon>Viridiplantae</taxon>
        <taxon>Streptophyta</taxon>
        <taxon>Embryophyta</taxon>
        <taxon>Tracheophyta</taxon>
        <taxon>Spermatophyta</taxon>
        <taxon>Magnoliopsida</taxon>
        <taxon>eudicotyledons</taxon>
        <taxon>Gunneridae</taxon>
        <taxon>Pentapetalae</taxon>
        <taxon>rosids</taxon>
        <taxon>fabids</taxon>
        <taxon>Rosales</taxon>
        <taxon>Rosaceae</taxon>
        <taxon>Amygdaloideae</taxon>
        <taxon>Maleae</taxon>
        <taxon>Malus</taxon>
    </lineage>
</organism>
<feature type="domain" description="Nudix hydrolase" evidence="1">
    <location>
        <begin position="1"/>
        <end position="99"/>
    </location>
</feature>
<dbReference type="Pfam" id="PF00293">
    <property type="entry name" value="NUDIX"/>
    <property type="match status" value="1"/>
</dbReference>
<evidence type="ECO:0000259" key="1">
    <source>
        <dbReference type="PROSITE" id="PS51462"/>
    </source>
</evidence>
<dbReference type="SUPFAM" id="SSF55811">
    <property type="entry name" value="Nudix"/>
    <property type="match status" value="1"/>
</dbReference>
<gene>
    <name evidence="2" type="ORF">C1H46_038532</name>
</gene>
<dbReference type="AlphaFoldDB" id="A0A540KNW2"/>
<dbReference type="InterPro" id="IPR003293">
    <property type="entry name" value="Nudix_hydrolase6-like"/>
</dbReference>
<proteinExistence type="predicted"/>
<sequence>MPTGVVNEGEDICEASVREVKEETGIDTEFVEVLAFRQSHKSFFRKSDLFIVCMLTPKSLDIQEQNLEIVAAQWMPVADYAAQPFVKKHKLFDYIAKICLAKSDKDYVGFTALGTTTSSGKRSYLYYNNRDMENLLATDHL</sequence>
<accession>A0A540KNW2</accession>
<dbReference type="PANTHER" id="PTHR13994">
    <property type="entry name" value="NUDIX HYDROLASE RELATED"/>
    <property type="match status" value="1"/>
</dbReference>
<dbReference type="GO" id="GO:0051287">
    <property type="term" value="F:NAD binding"/>
    <property type="evidence" value="ECO:0007669"/>
    <property type="project" value="TreeGrafter"/>
</dbReference>
<dbReference type="STRING" id="106549.A0A540KNW2"/>
<dbReference type="InterPro" id="IPR015797">
    <property type="entry name" value="NUDIX_hydrolase-like_dom_sf"/>
</dbReference>
<evidence type="ECO:0000313" key="2">
    <source>
        <dbReference type="EMBL" id="TQD75901.1"/>
    </source>
</evidence>
<keyword evidence="3" id="KW-1185">Reference proteome</keyword>
<reference evidence="2 3" key="1">
    <citation type="journal article" date="2019" name="G3 (Bethesda)">
        <title>Sequencing of a Wild Apple (Malus baccata) Genome Unravels the Differences Between Cultivated and Wild Apple Species Regarding Disease Resistance and Cold Tolerance.</title>
        <authorList>
            <person name="Chen X."/>
        </authorList>
    </citation>
    <scope>NUCLEOTIDE SEQUENCE [LARGE SCALE GENOMIC DNA]</scope>
    <source>
        <strain evidence="3">cv. Shandingzi</strain>
        <tissue evidence="2">Leaves</tissue>
    </source>
</reference>